<dbReference type="STRING" id="6185.A0A094ZM26"/>
<gene>
    <name evidence="1" type="ORF">MS3_03951</name>
</gene>
<accession>A0A094ZM26</accession>
<organism evidence="1">
    <name type="scientific">Schistosoma haematobium</name>
    <name type="common">Blood fluke</name>
    <dbReference type="NCBI Taxonomy" id="6185"/>
    <lineage>
        <taxon>Eukaryota</taxon>
        <taxon>Metazoa</taxon>
        <taxon>Spiralia</taxon>
        <taxon>Lophotrochozoa</taxon>
        <taxon>Platyhelminthes</taxon>
        <taxon>Trematoda</taxon>
        <taxon>Digenea</taxon>
        <taxon>Strigeidida</taxon>
        <taxon>Schistosomatoidea</taxon>
        <taxon>Schistosomatidae</taxon>
        <taxon>Schistosoma</taxon>
    </lineage>
</organism>
<evidence type="ECO:0000313" key="1">
    <source>
        <dbReference type="EMBL" id="KGB35695.1"/>
    </source>
</evidence>
<sequence length="1580" mass="184064">MQSVYGYRQHCQCKIRVEEKLCNQSCPEPVYEVECDPGSRELLHKKTDYVSVACNCQARIYKRRTKVFCPQYTTLVSSHCSPITNMETSTYKTHFQEGCECKESITVKTRRCACPKDRVSEKKCDVSNNKLISIRIHYELLDNDCLPQKDIIEEPVSCDEHMKMEIRRNNGREIRQLLCHRPTGRAQIITHIWIPKNCKCVRVKQVIREGLCICPPPIAKWMPCNMQHGTRQLILEFYKRSHCHCIKQKQILAKPCGCALKPSRIRQKCDPIQGILQTIVRKYEWNDKSNDCVKVDQVKTKPVVCRPRVRIVRGKCTNGKLVETLIENIPDANNCTCIQKTRTYNRDCRCPTEFIHIGNCSEIHPYWKELVLERKWDDHEQKCVIVKTMKNKHFCQCPQKKVNTECNNGVVIRTEVSFKLNKLTSVCQQFVRQFRYKPVCKETDGLRKSKQYQALFYRHLQTRCDRSTCTKSLETYANEYNPNTCKCGWKLVNKKRCTCCGCPKPHLSYLCENDSLLIVSITYYTTKQHRCGHECMRRVRTVKHHISCLGKSQEKKEFCVGNCKIVVNKVSKFDKVNERCVKENFIRRKCPKCPKPHILEGTCDTTGTCLKTNRHISYTIKNCQCQPVEHIRHERCCCPASKKLGSRCVEDKGVIENKNIYYQLENGQCIKRETIEEKQIICPKTIQLNQSENSQYCDPNSCQQIVTTYQWNRIGCKCIQQIITIPKLCCCTNRIPRIKKICSPDGSYKSIVQLWKLHNGQCVKTNVVKNLPPPVCKPQDVTLIGPCDKTTGKQPILITRSIIEECECKVVYREKRDRICACQSPKVHVKPCDPNTCLQQITITKWAIEEKDRKCHRLHPDIRMRPCCCRREVNKDNLFKKCIPTNGQTEITNRTYYFNPHKELCEFKDVKTFINLACKHLDRKVKNPVCSKQNNMLLQKKIVHELQNEICQPKVIWMKKSVVCPSQKNVDVKCDPATCNQLTTISWFTKIGCKCEKQQKYIQGKCCCPKPVEYRECRRKGSLLIIKKVTYQLDEYKGKCVRQIDQLHKNVVCPEEKINRGQCDVNTKIRPVQRRFYNLIGCKCQLKIESTMEPCNCDKDNRINEFCQNGVRVVNKEINVFSQSQGRCVKSIVRSVRPVVCSTKHQVIKSSGCVIERSDGIYYSEEIRWEQAVNCKCVIKRRQILRLCACPKPTIKTQCLDTVNLATYKNTFINIGGQCIPDQQVITTETRCQEKAQIIGKSTCEKQPLDKFDLSRPPCLETLKISVPTIVNCQCQLKIIQIQRRCCTSQPKVKQICDPFKGRWMKAVENYVLASGSILFKRDDLVIYDQIQKVTSEQQDQTVVCPQSVSYENCDRKTGLLTRVKTYYKRIGCKCKPIKEIIRGKCGCPPRRQWISQCKRNFRIRRIISFILINGTCVRQQHFGRQRCGCPNPMNRVYCDGDGRWVKCNTQYLYNPKTHACRLLKHCVRWYDECPRPRNRIASQCNSQTQFKQLIQYVHFVKNKSSCKCNTIVKNEWTEYCDCPKPIAQHYPCNHDRNSSDRGYSISKIRYFIAEHCKCTSKEKLVRKPCILYTLTYYEH</sequence>
<protein>
    <submittedName>
        <fullName evidence="1">Uncharacterized protein</fullName>
    </submittedName>
</protein>
<name>A0A094ZM26_SCHHA</name>
<proteinExistence type="predicted"/>
<reference evidence="1" key="1">
    <citation type="journal article" date="2012" name="Nat. Genet.">
        <title>Whole-genome sequence of Schistosoma haematobium.</title>
        <authorList>
            <person name="Young N.D."/>
            <person name="Jex A.R."/>
            <person name="Li B."/>
            <person name="Liu S."/>
            <person name="Yang L."/>
            <person name="Xiong Z."/>
            <person name="Li Y."/>
            <person name="Cantacessi C."/>
            <person name="Hall R.S."/>
            <person name="Xu X."/>
            <person name="Chen F."/>
            <person name="Wu X."/>
            <person name="Zerlotini A."/>
            <person name="Oliveira G."/>
            <person name="Hofmann A."/>
            <person name="Zhang G."/>
            <person name="Fang X."/>
            <person name="Kang Y."/>
            <person name="Campbell B.E."/>
            <person name="Loukas A."/>
            <person name="Ranganathan S."/>
            <person name="Rollinson D."/>
            <person name="Rinaldi G."/>
            <person name="Brindley P.J."/>
            <person name="Yang H."/>
            <person name="Wang J."/>
            <person name="Wang J."/>
            <person name="Gasser R.B."/>
        </authorList>
    </citation>
    <scope>NUCLEOTIDE SEQUENCE [LARGE SCALE GENOMIC DNA]</scope>
</reference>
<dbReference type="EMBL" id="KL250707">
    <property type="protein sequence ID" value="KGB35695.1"/>
    <property type="molecule type" value="Genomic_DNA"/>
</dbReference>